<evidence type="ECO:0000256" key="5">
    <source>
        <dbReference type="ARBA" id="ARBA00018753"/>
    </source>
</evidence>
<dbReference type="FunFam" id="2.40.50.140:FF:000042">
    <property type="entry name" value="Methionine--tRNA ligase"/>
    <property type="match status" value="1"/>
</dbReference>
<dbReference type="NCBIfam" id="TIGR00399">
    <property type="entry name" value="metG_C_term"/>
    <property type="match status" value="1"/>
</dbReference>
<sequence length="109" mass="12041">MNVITYEDFKKIELKVAKVLEAERMEGSEKLLKLKLDLGEAEPRQVIAGIGKNYDPEKLLGKEIIIVANLEPRQLMGLESNGMLLAADSANGPVILMPEKEVEPGILIK</sequence>
<comment type="subcellular location">
    <subcellularLocation>
        <location evidence="2">Cytoplasm</location>
    </subcellularLocation>
</comment>
<evidence type="ECO:0000256" key="4">
    <source>
        <dbReference type="ARBA" id="ARBA00012838"/>
    </source>
</evidence>
<reference evidence="18 19" key="1">
    <citation type="journal article" date="2016" name="Nat. Commun.">
        <title>Thousands of microbial genomes shed light on interconnected biogeochemical processes in an aquifer system.</title>
        <authorList>
            <person name="Anantharaman K."/>
            <person name="Brown C.T."/>
            <person name="Hug L.A."/>
            <person name="Sharon I."/>
            <person name="Castelle C.J."/>
            <person name="Probst A.J."/>
            <person name="Thomas B.C."/>
            <person name="Singh A."/>
            <person name="Wilkins M.J."/>
            <person name="Karaoz U."/>
            <person name="Brodie E.L."/>
            <person name="Williams K.H."/>
            <person name="Hubbard S.S."/>
            <person name="Banfield J.F."/>
        </authorList>
    </citation>
    <scope>NUCLEOTIDE SEQUENCE [LARGE SCALE GENOMIC DNA]</scope>
</reference>
<keyword evidence="10" id="KW-0067">ATP-binding</keyword>
<dbReference type="GO" id="GO:0004825">
    <property type="term" value="F:methionine-tRNA ligase activity"/>
    <property type="evidence" value="ECO:0007669"/>
    <property type="project" value="UniProtKB-EC"/>
</dbReference>
<evidence type="ECO:0000256" key="9">
    <source>
        <dbReference type="ARBA" id="ARBA00022741"/>
    </source>
</evidence>
<evidence type="ECO:0000313" key="19">
    <source>
        <dbReference type="Proteomes" id="UP000178197"/>
    </source>
</evidence>
<dbReference type="Gene3D" id="2.40.50.140">
    <property type="entry name" value="Nucleic acid-binding proteins"/>
    <property type="match status" value="1"/>
</dbReference>
<name>A0A1F8FJJ4_9BACT</name>
<keyword evidence="7 16" id="KW-0820">tRNA-binding</keyword>
<evidence type="ECO:0000256" key="16">
    <source>
        <dbReference type="PROSITE-ProRule" id="PRU00209"/>
    </source>
</evidence>
<evidence type="ECO:0000256" key="13">
    <source>
        <dbReference type="ARBA" id="ARBA00023146"/>
    </source>
</evidence>
<evidence type="ECO:0000259" key="17">
    <source>
        <dbReference type="PROSITE" id="PS50886"/>
    </source>
</evidence>
<keyword evidence="8 18" id="KW-0436">Ligase</keyword>
<dbReference type="EMBL" id="MGJT01000017">
    <property type="protein sequence ID" value="OGN12519.1"/>
    <property type="molecule type" value="Genomic_DNA"/>
</dbReference>
<comment type="function">
    <text evidence="1">Is required not only for elongation of protein synthesis but also for the initiation of all mRNA translation through initiator tRNA(fMet) aminoacylation.</text>
</comment>
<dbReference type="SUPFAM" id="SSF50249">
    <property type="entry name" value="Nucleic acid-binding proteins"/>
    <property type="match status" value="1"/>
</dbReference>
<keyword evidence="13" id="KW-0030">Aminoacyl-tRNA synthetase</keyword>
<evidence type="ECO:0000256" key="14">
    <source>
        <dbReference type="ARBA" id="ARBA00030904"/>
    </source>
</evidence>
<evidence type="ECO:0000256" key="10">
    <source>
        <dbReference type="ARBA" id="ARBA00022840"/>
    </source>
</evidence>
<feature type="domain" description="TRNA-binding" evidence="17">
    <location>
        <begin position="8"/>
        <end position="109"/>
    </location>
</feature>
<dbReference type="InterPro" id="IPR051270">
    <property type="entry name" value="Tyrosine-tRNA_ligase_regulator"/>
</dbReference>
<evidence type="ECO:0000256" key="3">
    <source>
        <dbReference type="ARBA" id="ARBA00011738"/>
    </source>
</evidence>
<dbReference type="PROSITE" id="PS50886">
    <property type="entry name" value="TRBD"/>
    <property type="match status" value="1"/>
</dbReference>
<dbReference type="InterPro" id="IPR012340">
    <property type="entry name" value="NA-bd_OB-fold"/>
</dbReference>
<dbReference type="Pfam" id="PF01588">
    <property type="entry name" value="tRNA_bind"/>
    <property type="match status" value="1"/>
</dbReference>
<comment type="catalytic activity">
    <reaction evidence="15">
        <text>tRNA(Met) + L-methionine + ATP = L-methionyl-tRNA(Met) + AMP + diphosphate</text>
        <dbReference type="Rhea" id="RHEA:13481"/>
        <dbReference type="Rhea" id="RHEA-COMP:9667"/>
        <dbReference type="Rhea" id="RHEA-COMP:9698"/>
        <dbReference type="ChEBI" id="CHEBI:30616"/>
        <dbReference type="ChEBI" id="CHEBI:33019"/>
        <dbReference type="ChEBI" id="CHEBI:57844"/>
        <dbReference type="ChEBI" id="CHEBI:78442"/>
        <dbReference type="ChEBI" id="CHEBI:78530"/>
        <dbReference type="ChEBI" id="CHEBI:456215"/>
        <dbReference type="EC" id="6.1.1.10"/>
    </reaction>
</comment>
<evidence type="ECO:0000256" key="11">
    <source>
        <dbReference type="ARBA" id="ARBA00022884"/>
    </source>
</evidence>
<evidence type="ECO:0000256" key="2">
    <source>
        <dbReference type="ARBA" id="ARBA00004496"/>
    </source>
</evidence>
<gene>
    <name evidence="18" type="ORF">A3C71_01815</name>
</gene>
<dbReference type="GO" id="GO:0006431">
    <property type="term" value="P:methionyl-tRNA aminoacylation"/>
    <property type="evidence" value="ECO:0007669"/>
    <property type="project" value="InterPro"/>
</dbReference>
<dbReference type="InterPro" id="IPR002547">
    <property type="entry name" value="tRNA-bd_dom"/>
</dbReference>
<accession>A0A1F8FJJ4</accession>
<evidence type="ECO:0000256" key="8">
    <source>
        <dbReference type="ARBA" id="ARBA00022598"/>
    </source>
</evidence>
<dbReference type="GO" id="GO:0005737">
    <property type="term" value="C:cytoplasm"/>
    <property type="evidence" value="ECO:0007669"/>
    <property type="project" value="UniProtKB-SubCell"/>
</dbReference>
<organism evidence="18 19">
    <name type="scientific">Candidatus Yanofskybacteria bacterium RIFCSPHIGHO2_02_FULL_43_15c</name>
    <dbReference type="NCBI Taxonomy" id="1802679"/>
    <lineage>
        <taxon>Bacteria</taxon>
        <taxon>Candidatus Yanofskyibacteriota</taxon>
    </lineage>
</organism>
<dbReference type="InterPro" id="IPR004495">
    <property type="entry name" value="Met-tRNA-synth_bsu_C"/>
</dbReference>
<evidence type="ECO:0000256" key="6">
    <source>
        <dbReference type="ARBA" id="ARBA00022490"/>
    </source>
</evidence>
<keyword evidence="11 16" id="KW-0694">RNA-binding</keyword>
<evidence type="ECO:0000256" key="1">
    <source>
        <dbReference type="ARBA" id="ARBA00003314"/>
    </source>
</evidence>
<protein>
    <recommendedName>
        <fullName evidence="5">Methionine--tRNA ligase</fullName>
        <ecNumber evidence="4">6.1.1.10</ecNumber>
    </recommendedName>
    <alternativeName>
        <fullName evidence="14">Methionyl-tRNA synthetase</fullName>
    </alternativeName>
</protein>
<dbReference type="EC" id="6.1.1.10" evidence="4"/>
<keyword evidence="6" id="KW-0963">Cytoplasm</keyword>
<evidence type="ECO:0000256" key="12">
    <source>
        <dbReference type="ARBA" id="ARBA00022917"/>
    </source>
</evidence>
<dbReference type="PANTHER" id="PTHR11586">
    <property type="entry name" value="TRNA-AMINOACYLATION COFACTOR ARC1 FAMILY MEMBER"/>
    <property type="match status" value="1"/>
</dbReference>
<dbReference type="PANTHER" id="PTHR11586:SF37">
    <property type="entry name" value="TRNA-BINDING DOMAIN-CONTAINING PROTEIN"/>
    <property type="match status" value="1"/>
</dbReference>
<dbReference type="GO" id="GO:0005524">
    <property type="term" value="F:ATP binding"/>
    <property type="evidence" value="ECO:0007669"/>
    <property type="project" value="UniProtKB-KW"/>
</dbReference>
<evidence type="ECO:0000313" key="18">
    <source>
        <dbReference type="EMBL" id="OGN12519.1"/>
    </source>
</evidence>
<keyword evidence="12" id="KW-0648">Protein biosynthesis</keyword>
<dbReference type="AlphaFoldDB" id="A0A1F8FJJ4"/>
<proteinExistence type="predicted"/>
<comment type="subunit">
    <text evidence="3">Homodimer.</text>
</comment>
<keyword evidence="9" id="KW-0547">Nucleotide-binding</keyword>
<dbReference type="GO" id="GO:0000049">
    <property type="term" value="F:tRNA binding"/>
    <property type="evidence" value="ECO:0007669"/>
    <property type="project" value="UniProtKB-UniRule"/>
</dbReference>
<evidence type="ECO:0000256" key="15">
    <source>
        <dbReference type="ARBA" id="ARBA00047364"/>
    </source>
</evidence>
<dbReference type="Proteomes" id="UP000178197">
    <property type="component" value="Unassembled WGS sequence"/>
</dbReference>
<evidence type="ECO:0000256" key="7">
    <source>
        <dbReference type="ARBA" id="ARBA00022555"/>
    </source>
</evidence>
<comment type="caution">
    <text evidence="18">The sequence shown here is derived from an EMBL/GenBank/DDBJ whole genome shotgun (WGS) entry which is preliminary data.</text>
</comment>